<dbReference type="InterPro" id="IPR044925">
    <property type="entry name" value="His-Me_finger_sf"/>
</dbReference>
<feature type="chain" id="PRO_5017960718" evidence="5">
    <location>
        <begin position="24"/>
        <end position="372"/>
    </location>
</feature>
<keyword evidence="2" id="KW-0540">Nuclease</keyword>
<reference evidence="7 8" key="1">
    <citation type="submission" date="2018-11" db="EMBL/GenBank/DDBJ databases">
        <title>Flavobacterium sp. nov., YIM 102796 draft genome.</title>
        <authorList>
            <person name="Li G."/>
            <person name="Jiang Y."/>
        </authorList>
    </citation>
    <scope>NUCLEOTIDE SEQUENCE [LARGE SCALE GENOMIC DNA]</scope>
    <source>
        <strain evidence="7 8">YIM 102796</strain>
    </source>
</reference>
<dbReference type="EMBL" id="RQTJ01000032">
    <property type="protein sequence ID" value="RRA92009.1"/>
    <property type="molecule type" value="Genomic_DNA"/>
</dbReference>
<keyword evidence="4" id="KW-0378">Hydrolase</keyword>
<dbReference type="PANTHER" id="PTHR33607">
    <property type="entry name" value="ENDONUCLEASE-1"/>
    <property type="match status" value="1"/>
</dbReference>
<name>A0A3P1ASG6_9FLAO</name>
<dbReference type="RefSeq" id="WP_124900124.1">
    <property type="nucleotide sequence ID" value="NZ_RQTJ01000032.1"/>
</dbReference>
<dbReference type="PANTHER" id="PTHR33607:SF2">
    <property type="entry name" value="ENDONUCLEASE-1"/>
    <property type="match status" value="1"/>
</dbReference>
<evidence type="ECO:0000313" key="7">
    <source>
        <dbReference type="EMBL" id="RRA92009.1"/>
    </source>
</evidence>
<evidence type="ECO:0000256" key="2">
    <source>
        <dbReference type="ARBA" id="ARBA00022722"/>
    </source>
</evidence>
<keyword evidence="3 5" id="KW-0732">Signal</keyword>
<dbReference type="SUPFAM" id="SSF54060">
    <property type="entry name" value="His-Me finger endonucleases"/>
    <property type="match status" value="1"/>
</dbReference>
<dbReference type="GO" id="GO:0004518">
    <property type="term" value="F:nuclease activity"/>
    <property type="evidence" value="ECO:0007669"/>
    <property type="project" value="UniProtKB-KW"/>
</dbReference>
<evidence type="ECO:0000313" key="8">
    <source>
        <dbReference type="Proteomes" id="UP000268372"/>
    </source>
</evidence>
<keyword evidence="8" id="KW-1185">Reference proteome</keyword>
<gene>
    <name evidence="7" type="ORF">EG242_12105</name>
</gene>
<dbReference type="GO" id="GO:0016787">
    <property type="term" value="F:hydrolase activity"/>
    <property type="evidence" value="ECO:0007669"/>
    <property type="project" value="UniProtKB-KW"/>
</dbReference>
<dbReference type="Proteomes" id="UP000268372">
    <property type="component" value="Unassembled WGS sequence"/>
</dbReference>
<dbReference type="OrthoDB" id="5485925at2"/>
<organism evidence="7 8">
    <name type="scientific">Paenimyroides viscosum</name>
    <dbReference type="NCBI Taxonomy" id="2488729"/>
    <lineage>
        <taxon>Bacteria</taxon>
        <taxon>Pseudomonadati</taxon>
        <taxon>Bacteroidota</taxon>
        <taxon>Flavobacteriia</taxon>
        <taxon>Flavobacteriales</taxon>
        <taxon>Flavobacteriaceae</taxon>
        <taxon>Paenimyroides</taxon>
    </lineage>
</organism>
<dbReference type="AlphaFoldDB" id="A0A3P1ASG6"/>
<comment type="similarity">
    <text evidence="1">Belongs to the EndA/NucM nuclease family.</text>
</comment>
<evidence type="ECO:0000256" key="5">
    <source>
        <dbReference type="SAM" id="SignalP"/>
    </source>
</evidence>
<protein>
    <submittedName>
        <fullName evidence="7">T9SS C-terminal target domain-containing protein</fullName>
    </submittedName>
</protein>
<dbReference type="InterPro" id="IPR026444">
    <property type="entry name" value="Secre_tail"/>
</dbReference>
<dbReference type="NCBIfam" id="TIGR04183">
    <property type="entry name" value="Por_Secre_tail"/>
    <property type="match status" value="1"/>
</dbReference>
<proteinExistence type="inferred from homology"/>
<evidence type="ECO:0000256" key="1">
    <source>
        <dbReference type="ARBA" id="ARBA00006429"/>
    </source>
</evidence>
<dbReference type="Pfam" id="PF18962">
    <property type="entry name" value="Por_Secre_tail"/>
    <property type="match status" value="1"/>
</dbReference>
<evidence type="ECO:0000256" key="4">
    <source>
        <dbReference type="ARBA" id="ARBA00022801"/>
    </source>
</evidence>
<dbReference type="Pfam" id="PF04231">
    <property type="entry name" value="Endonuclease_1"/>
    <property type="match status" value="1"/>
</dbReference>
<accession>A0A3P1ASG6</accession>
<comment type="caution">
    <text evidence="7">The sequence shown here is derived from an EMBL/GenBank/DDBJ whole genome shotgun (WGS) entry which is preliminary data.</text>
</comment>
<feature type="signal peptide" evidence="5">
    <location>
        <begin position="1"/>
        <end position="23"/>
    </location>
</feature>
<evidence type="ECO:0000256" key="3">
    <source>
        <dbReference type="ARBA" id="ARBA00022729"/>
    </source>
</evidence>
<sequence>MKKITSFIVTVCCSFTIFAQAPANYYNSATATGYTLKSQLKTIISANHTALSYTPGLWNLYSSNATNNGFRDKYYENDNTILDIYSEKPVAVDPYTYTVIADQCGNYSSEGDCYNREHLIPQSYFDENAPMKTDAFHVWPSDGKVNGERGNLPFGTAANASYTSQNGTKRGTSGVAGFTGTVVEPIDEFKGDIARAYFYFATRYEDFMDDFHSDTTQTQTQVRAMFDGSTDKVFNTGFLDVLYQWHLQDPVSARETDLNNYIYNEQGNRNPYIDNPQYITAVWFPHLLSTNKAELVEFNVYPNPAPKNTIFISTKEKINLITVYNLEGKLVKKVSNPQFNDEVFTINHLKSGTYILKLKSGKKTSTKKFIVK</sequence>
<dbReference type="InterPro" id="IPR007346">
    <property type="entry name" value="Endonuclease-I"/>
</dbReference>
<evidence type="ECO:0000259" key="6">
    <source>
        <dbReference type="Pfam" id="PF18962"/>
    </source>
</evidence>
<feature type="domain" description="Secretion system C-terminal sorting" evidence="6">
    <location>
        <begin position="300"/>
        <end position="371"/>
    </location>
</feature>